<keyword evidence="3" id="KW-1185">Reference proteome</keyword>
<dbReference type="InterPro" id="IPR000182">
    <property type="entry name" value="GNAT_dom"/>
</dbReference>
<dbReference type="InterPro" id="IPR016181">
    <property type="entry name" value="Acyl_CoA_acyltransferase"/>
</dbReference>
<dbReference type="RefSeq" id="WP_155034325.1">
    <property type="nucleotide sequence ID" value="NZ_JAYMMG010000007.1"/>
</dbReference>
<evidence type="ECO:0000259" key="1">
    <source>
        <dbReference type="PROSITE" id="PS51186"/>
    </source>
</evidence>
<protein>
    <submittedName>
        <fullName evidence="2">GNAT family N-acetyltransferase</fullName>
    </submittedName>
</protein>
<keyword evidence="2" id="KW-0808">Transferase</keyword>
<dbReference type="SUPFAM" id="SSF55729">
    <property type="entry name" value="Acyl-CoA N-acyltransferases (Nat)"/>
    <property type="match status" value="1"/>
</dbReference>
<reference evidence="2 3" key="1">
    <citation type="journal article" date="2006" name="Int. J. Syst. Evol. Microbiol.">
        <title>Myroides pelagicus sp. nov., isolated from seawater in Thailand.</title>
        <authorList>
            <person name="Yoon J."/>
            <person name="Maneerat S."/>
            <person name="Kawai F."/>
            <person name="Yokota A."/>
        </authorList>
    </citation>
    <scope>NUCLEOTIDE SEQUENCE [LARGE SCALE GENOMIC DNA]</scope>
    <source>
        <strain evidence="2 3">SM1T</strain>
    </source>
</reference>
<comment type="caution">
    <text evidence="2">The sequence shown here is derived from an EMBL/GenBank/DDBJ whole genome shotgun (WGS) entry which is preliminary data.</text>
</comment>
<evidence type="ECO:0000313" key="2">
    <source>
        <dbReference type="EMBL" id="MTH28334.1"/>
    </source>
</evidence>
<dbReference type="Proteomes" id="UP000488936">
    <property type="component" value="Unassembled WGS sequence"/>
</dbReference>
<dbReference type="PROSITE" id="PS51186">
    <property type="entry name" value="GNAT"/>
    <property type="match status" value="1"/>
</dbReference>
<gene>
    <name evidence="2" type="ORF">GJV77_00135</name>
</gene>
<sequence>MNRVYLRDFELIDAEALFEIYSDKEAMKYRNTLPFETMEQAIAYVENTAAGNNKLKSYRWVAIHKEEKAVMGTAFYKFVRDKQTVEVGVSIGRAFWSGGFGREILQLLVDTIKQELPQVKTIVAVVNKENISSVKMITRVGFKLAEDKGIKSQFEYKVK</sequence>
<feature type="domain" description="N-acetyltransferase" evidence="1">
    <location>
        <begin position="4"/>
        <end position="159"/>
    </location>
</feature>
<dbReference type="PANTHER" id="PTHR43792">
    <property type="entry name" value="GNAT FAMILY, PUTATIVE (AFU_ORTHOLOGUE AFUA_3G00765)-RELATED-RELATED"/>
    <property type="match status" value="1"/>
</dbReference>
<accession>A0A7K1GJC1</accession>
<dbReference type="OrthoDB" id="9788916at2"/>
<dbReference type="PANTHER" id="PTHR43792:SF1">
    <property type="entry name" value="N-ACETYLTRANSFERASE DOMAIN-CONTAINING PROTEIN"/>
    <property type="match status" value="1"/>
</dbReference>
<dbReference type="Gene3D" id="3.40.630.30">
    <property type="match status" value="1"/>
</dbReference>
<name>A0A7K1GJC1_9FLAO</name>
<evidence type="ECO:0000313" key="3">
    <source>
        <dbReference type="Proteomes" id="UP000488936"/>
    </source>
</evidence>
<organism evidence="2 3">
    <name type="scientific">Myroides pelagicus</name>
    <dbReference type="NCBI Taxonomy" id="270914"/>
    <lineage>
        <taxon>Bacteria</taxon>
        <taxon>Pseudomonadati</taxon>
        <taxon>Bacteroidota</taxon>
        <taxon>Flavobacteriia</taxon>
        <taxon>Flavobacteriales</taxon>
        <taxon>Flavobacteriaceae</taxon>
        <taxon>Myroides</taxon>
    </lineage>
</organism>
<dbReference type="InterPro" id="IPR051531">
    <property type="entry name" value="N-acetyltransferase"/>
</dbReference>
<dbReference type="AlphaFoldDB" id="A0A7K1GJC1"/>
<dbReference type="Pfam" id="PF13302">
    <property type="entry name" value="Acetyltransf_3"/>
    <property type="match status" value="1"/>
</dbReference>
<proteinExistence type="predicted"/>
<dbReference type="EMBL" id="WMJY01000001">
    <property type="protein sequence ID" value="MTH28334.1"/>
    <property type="molecule type" value="Genomic_DNA"/>
</dbReference>
<dbReference type="GO" id="GO:0016747">
    <property type="term" value="F:acyltransferase activity, transferring groups other than amino-acyl groups"/>
    <property type="evidence" value="ECO:0007669"/>
    <property type="project" value="InterPro"/>
</dbReference>